<comment type="caution">
    <text evidence="1">The sequence shown here is derived from an EMBL/GenBank/DDBJ whole genome shotgun (WGS) entry which is preliminary data.</text>
</comment>
<reference evidence="1 2" key="1">
    <citation type="journal article" date="2013" name="Nat. Commun.">
        <title>The evolution and pathogenic mechanisms of the rice sheath blight pathogen.</title>
        <authorList>
            <person name="Zheng A."/>
            <person name="Lin R."/>
            <person name="Xu L."/>
            <person name="Qin P."/>
            <person name="Tang C."/>
            <person name="Ai P."/>
            <person name="Zhang D."/>
            <person name="Liu Y."/>
            <person name="Sun Z."/>
            <person name="Feng H."/>
            <person name="Wang Y."/>
            <person name="Chen Y."/>
            <person name="Liang X."/>
            <person name="Fu R."/>
            <person name="Li Q."/>
            <person name="Zhang J."/>
            <person name="Yu X."/>
            <person name="Xie Z."/>
            <person name="Ding L."/>
            <person name="Guan P."/>
            <person name="Tang J."/>
            <person name="Liang Y."/>
            <person name="Wang S."/>
            <person name="Deng Q."/>
            <person name="Li S."/>
            <person name="Zhu J."/>
            <person name="Wang L."/>
            <person name="Liu H."/>
            <person name="Li P."/>
        </authorList>
    </citation>
    <scope>NUCLEOTIDE SEQUENCE [LARGE SCALE GENOMIC DNA]</scope>
    <source>
        <strain evidence="2">AG-1 IA</strain>
    </source>
</reference>
<evidence type="ECO:0000313" key="2">
    <source>
        <dbReference type="Proteomes" id="UP000011668"/>
    </source>
</evidence>
<protein>
    <submittedName>
        <fullName evidence="1">Uncharacterized protein</fullName>
    </submittedName>
</protein>
<keyword evidence="2" id="KW-1185">Reference proteome</keyword>
<dbReference type="EMBL" id="AFRT01006027">
    <property type="protein sequence ID" value="ELU35592.1"/>
    <property type="molecule type" value="Genomic_DNA"/>
</dbReference>
<sequence length="82" mass="8709">MISTCMKAVQVCRLSGGNEGSTEQIIHSSRVYSSKCRESPEAKMVGSRRRCTSISSFIRGRGTTGGTSGFGGSVPYDHCANT</sequence>
<evidence type="ECO:0000313" key="1">
    <source>
        <dbReference type="EMBL" id="ELU35592.1"/>
    </source>
</evidence>
<organism evidence="1 2">
    <name type="scientific">Thanatephorus cucumeris (strain AG1-IA)</name>
    <name type="common">Rice sheath blight fungus</name>
    <name type="synonym">Rhizoctonia solani</name>
    <dbReference type="NCBI Taxonomy" id="983506"/>
    <lineage>
        <taxon>Eukaryota</taxon>
        <taxon>Fungi</taxon>
        <taxon>Dikarya</taxon>
        <taxon>Basidiomycota</taxon>
        <taxon>Agaricomycotina</taxon>
        <taxon>Agaricomycetes</taxon>
        <taxon>Cantharellales</taxon>
        <taxon>Ceratobasidiaceae</taxon>
        <taxon>Rhizoctonia</taxon>
        <taxon>Rhizoctonia solani AG-1</taxon>
    </lineage>
</organism>
<dbReference type="Proteomes" id="UP000011668">
    <property type="component" value="Unassembled WGS sequence"/>
</dbReference>
<gene>
    <name evidence="1" type="ORF">AG1IA_10378</name>
</gene>
<accession>L8WFU5</accession>
<proteinExistence type="predicted"/>
<dbReference type="HOGENOM" id="CLU_2559878_0_0_1"/>
<name>L8WFU5_THACA</name>
<dbReference type="AlphaFoldDB" id="L8WFU5"/>